<comment type="caution">
    <text evidence="1">The sequence shown here is derived from an EMBL/GenBank/DDBJ whole genome shotgun (WGS) entry which is preliminary data.</text>
</comment>
<keyword evidence="2" id="KW-1185">Reference proteome</keyword>
<reference evidence="1" key="1">
    <citation type="submission" date="2020-10" db="EMBL/GenBank/DDBJ databases">
        <authorList>
            <person name="Castelo-Branco R."/>
            <person name="Eusebio N."/>
            <person name="Adriana R."/>
            <person name="Vieira A."/>
            <person name="Brugerolle De Fraissinette N."/>
            <person name="Rezende De Castro R."/>
            <person name="Schneider M.P."/>
            <person name="Vasconcelos V."/>
            <person name="Leao P.N."/>
        </authorList>
    </citation>
    <scope>NUCLEOTIDE SEQUENCE</scope>
    <source>
        <strain evidence="1">LEGE 06105</strain>
    </source>
</reference>
<proteinExistence type="predicted"/>
<organism evidence="1 2">
    <name type="scientific">Plectonema cf. radiosum LEGE 06105</name>
    <dbReference type="NCBI Taxonomy" id="945769"/>
    <lineage>
        <taxon>Bacteria</taxon>
        <taxon>Bacillati</taxon>
        <taxon>Cyanobacteriota</taxon>
        <taxon>Cyanophyceae</taxon>
        <taxon>Oscillatoriophycideae</taxon>
        <taxon>Oscillatoriales</taxon>
        <taxon>Microcoleaceae</taxon>
        <taxon>Plectonema</taxon>
    </lineage>
</organism>
<evidence type="ECO:0000313" key="2">
    <source>
        <dbReference type="Proteomes" id="UP000620559"/>
    </source>
</evidence>
<evidence type="ECO:0000313" key="1">
    <source>
        <dbReference type="EMBL" id="MBE9215090.1"/>
    </source>
</evidence>
<gene>
    <name evidence="1" type="ORF">IQ247_20890</name>
</gene>
<dbReference type="AlphaFoldDB" id="A0A8J7F6T5"/>
<protein>
    <submittedName>
        <fullName evidence="1">Uncharacterized protein</fullName>
    </submittedName>
</protein>
<dbReference type="RefSeq" id="WP_193923076.1">
    <property type="nucleotide sequence ID" value="NZ_JADEWL010000085.1"/>
</dbReference>
<sequence length="59" mass="6292">MVQREGVVVTASGILAAAHLRGEGGVAKLLLNNQVSQDENGTSILAYMREFAGYQVPFN</sequence>
<dbReference type="EMBL" id="JADEWL010000085">
    <property type="protein sequence ID" value="MBE9215090.1"/>
    <property type="molecule type" value="Genomic_DNA"/>
</dbReference>
<name>A0A8J7F6T5_9CYAN</name>
<dbReference type="Proteomes" id="UP000620559">
    <property type="component" value="Unassembled WGS sequence"/>
</dbReference>
<accession>A0A8J7F6T5</accession>